<dbReference type="Gene3D" id="3.40.1160.10">
    <property type="entry name" value="Acetylglutamate kinase-like"/>
    <property type="match status" value="2"/>
</dbReference>
<evidence type="ECO:0000256" key="1">
    <source>
        <dbReference type="ARBA" id="ARBA00004730"/>
    </source>
</evidence>
<feature type="region of interest" description="Disordered" evidence="3">
    <location>
        <begin position="1"/>
        <end position="33"/>
    </location>
</feature>
<evidence type="ECO:0000313" key="5">
    <source>
        <dbReference type="EMBL" id="KAJ6037963.1"/>
    </source>
</evidence>
<dbReference type="Gene3D" id="3.40.630.30">
    <property type="match status" value="1"/>
</dbReference>
<dbReference type="GO" id="GO:0005759">
    <property type="term" value="C:mitochondrial matrix"/>
    <property type="evidence" value="ECO:0007669"/>
    <property type="project" value="TreeGrafter"/>
</dbReference>
<dbReference type="PANTHER" id="PTHR23342">
    <property type="entry name" value="N-ACETYLGLUTAMATE SYNTHASE"/>
    <property type="match status" value="1"/>
</dbReference>
<gene>
    <name evidence="5" type="ORF">N7460_007734</name>
</gene>
<comment type="pathway">
    <text evidence="1">Amino-acid biosynthesis; L-arginine biosynthesis.</text>
</comment>
<dbReference type="InterPro" id="IPR006855">
    <property type="entry name" value="Vertebrate-like_GNAT_dom"/>
</dbReference>
<reference evidence="5" key="1">
    <citation type="journal article" date="2023" name="IMA Fungus">
        <title>Comparative genomic study of the Penicillium genus elucidates a diverse pangenome and 15 lateral gene transfer events.</title>
        <authorList>
            <person name="Petersen C."/>
            <person name="Sorensen T."/>
            <person name="Nielsen M.R."/>
            <person name="Sondergaard T.E."/>
            <person name="Sorensen J.L."/>
            <person name="Fitzpatrick D.A."/>
            <person name="Frisvad J.C."/>
            <person name="Nielsen K.L."/>
        </authorList>
    </citation>
    <scope>NUCLEOTIDE SEQUENCE</scope>
    <source>
        <strain evidence="5">IBT 15450</strain>
    </source>
</reference>
<dbReference type="EMBL" id="JAQJZL010000009">
    <property type="protein sequence ID" value="KAJ6037963.1"/>
    <property type="molecule type" value="Genomic_DNA"/>
</dbReference>
<organism evidence="5 6">
    <name type="scientific">Penicillium canescens</name>
    <dbReference type="NCBI Taxonomy" id="5083"/>
    <lineage>
        <taxon>Eukaryota</taxon>
        <taxon>Fungi</taxon>
        <taxon>Dikarya</taxon>
        <taxon>Ascomycota</taxon>
        <taxon>Pezizomycotina</taxon>
        <taxon>Eurotiomycetes</taxon>
        <taxon>Eurotiomycetidae</taxon>
        <taxon>Eurotiales</taxon>
        <taxon>Aspergillaceae</taxon>
        <taxon>Penicillium</taxon>
    </lineage>
</organism>
<evidence type="ECO:0000256" key="3">
    <source>
        <dbReference type="SAM" id="MobiDB-lite"/>
    </source>
</evidence>
<dbReference type="GO" id="GO:0003991">
    <property type="term" value="F:acetylglutamate kinase activity"/>
    <property type="evidence" value="ECO:0007669"/>
    <property type="project" value="TreeGrafter"/>
</dbReference>
<evidence type="ECO:0000313" key="6">
    <source>
        <dbReference type="Proteomes" id="UP001219568"/>
    </source>
</evidence>
<dbReference type="PROSITE" id="PS51731">
    <property type="entry name" value="GNAT_NAGS"/>
    <property type="match status" value="1"/>
</dbReference>
<proteinExistence type="predicted"/>
<keyword evidence="6" id="KW-1185">Reference proteome</keyword>
<dbReference type="AlphaFoldDB" id="A0AAD6I9B2"/>
<evidence type="ECO:0000259" key="4">
    <source>
        <dbReference type="PROSITE" id="PS51731"/>
    </source>
</evidence>
<sequence length="494" mass="54145">MVSSLPPSPSDCSPHAVSTPLRQGPPYSRAAGPLLSSTRSNVVHLRSNIGSKREAQQYLSHFTSVFSQQFAVVKVSGAIITEHLQTLSSALAFLNHVGLYPIVVHGAGPQLNRMMEAAGVEPQFEGPGHGWQDSLVEELERMGVRARPIAAGVFLADYLDKRKYNLVGKIKGVKKNPSDVNTDVAAGELARALQPLKIVYLTEKGDLFNGDTSENISAINLDEEYCHLMTQWWVRHGTRLKIKESKKLLSDLPRSSSVAIIHPADLLNGLFTDSGAGTRIRRGNKTDVQASLSVFGDLEGLKDEIIRDREGLDARAVVDSYAEDLEECDFKIYYDNAMDALAVERSSMAHLAAFTITKSSWLASVDDNLFITLKKDFPKLAWRKPDLANGSLSRDGEVLFWYGAENGDEVKQLVQKSTQHGSRMFGNSNLEHRLHRAHEAAMRELWGHAGEGAWGIGPFENIAAHGFGCELLLERGANVNAEGGDYGNTLTGRV</sequence>
<feature type="domain" description="N-acetyltransferase" evidence="4">
    <location>
        <begin position="287"/>
        <end position="448"/>
    </location>
</feature>
<protein>
    <submittedName>
        <fullName evidence="5">Protein arg-6</fullName>
    </submittedName>
</protein>
<name>A0AAD6I9B2_PENCN</name>
<comment type="caution">
    <text evidence="5">The sequence shown here is derived from an EMBL/GenBank/DDBJ whole genome shotgun (WGS) entry which is preliminary data.</text>
</comment>
<dbReference type="Pfam" id="PF00696">
    <property type="entry name" value="AA_kinase"/>
    <property type="match status" value="1"/>
</dbReference>
<keyword evidence="2" id="KW-0808">Transferase</keyword>
<dbReference type="Proteomes" id="UP001219568">
    <property type="component" value="Unassembled WGS sequence"/>
</dbReference>
<evidence type="ECO:0000256" key="2">
    <source>
        <dbReference type="ARBA" id="ARBA00022679"/>
    </source>
</evidence>
<dbReference type="PANTHER" id="PTHR23342:SF0">
    <property type="entry name" value="N-ACETYLGLUTAMATE SYNTHASE, MITOCHONDRIAL"/>
    <property type="match status" value="1"/>
</dbReference>
<dbReference type="InterPro" id="IPR001048">
    <property type="entry name" value="Asp/Glu/Uridylate_kinase"/>
</dbReference>
<dbReference type="Pfam" id="PF04768">
    <property type="entry name" value="NAT"/>
    <property type="match status" value="1"/>
</dbReference>
<dbReference type="InterPro" id="IPR036393">
    <property type="entry name" value="AceGlu_kinase-like_sf"/>
</dbReference>
<reference evidence="5" key="2">
    <citation type="submission" date="2023-01" db="EMBL/GenBank/DDBJ databases">
        <authorList>
            <person name="Petersen C."/>
        </authorList>
    </citation>
    <scope>NUCLEOTIDE SEQUENCE</scope>
    <source>
        <strain evidence="5">IBT 15450</strain>
    </source>
</reference>
<feature type="compositionally biased region" description="Low complexity" evidence="3">
    <location>
        <begin position="1"/>
        <end position="14"/>
    </location>
</feature>
<dbReference type="SUPFAM" id="SSF53633">
    <property type="entry name" value="Carbamate kinase-like"/>
    <property type="match status" value="1"/>
</dbReference>
<dbReference type="GO" id="GO:0003942">
    <property type="term" value="F:N-acetyl-gamma-glutamyl-phosphate reductase activity"/>
    <property type="evidence" value="ECO:0007669"/>
    <property type="project" value="TreeGrafter"/>
</dbReference>
<accession>A0AAD6I9B2</accession>
<dbReference type="GO" id="GO:0006526">
    <property type="term" value="P:L-arginine biosynthetic process"/>
    <property type="evidence" value="ECO:0007669"/>
    <property type="project" value="TreeGrafter"/>
</dbReference>